<keyword evidence="2" id="KW-0540">Nuclease</keyword>
<dbReference type="PANTHER" id="PTHR10060">
    <property type="entry name" value="TATD FAMILY DEOXYRIBONUCLEASE"/>
    <property type="match status" value="1"/>
</dbReference>
<protein>
    <submittedName>
        <fullName evidence="5">Uncharacterized protein</fullName>
    </submittedName>
</protein>
<evidence type="ECO:0000313" key="6">
    <source>
        <dbReference type="Proteomes" id="UP001162131"/>
    </source>
</evidence>
<gene>
    <name evidence="5" type="ORF">BSTOLATCC_MIC21003</name>
</gene>
<name>A0AAU9IWW1_9CILI</name>
<dbReference type="Pfam" id="PF01026">
    <property type="entry name" value="TatD_DNase"/>
    <property type="match status" value="1"/>
</dbReference>
<reference evidence="5" key="1">
    <citation type="submission" date="2021-09" db="EMBL/GenBank/DDBJ databases">
        <authorList>
            <consortium name="AG Swart"/>
            <person name="Singh M."/>
            <person name="Singh A."/>
            <person name="Seah K."/>
            <person name="Emmerich C."/>
        </authorList>
    </citation>
    <scope>NUCLEOTIDE SEQUENCE</scope>
    <source>
        <strain evidence="5">ATCC30299</strain>
    </source>
</reference>
<comment type="similarity">
    <text evidence="1">Belongs to the metallo-dependent hydrolases superfamily. TatD-type hydrolase family.</text>
</comment>
<accession>A0AAU9IWW1</accession>
<keyword evidence="6" id="KW-1185">Reference proteome</keyword>
<dbReference type="InterPro" id="IPR032466">
    <property type="entry name" value="Metal_Hydrolase"/>
</dbReference>
<keyword evidence="3" id="KW-0479">Metal-binding</keyword>
<evidence type="ECO:0000256" key="1">
    <source>
        <dbReference type="ARBA" id="ARBA00009275"/>
    </source>
</evidence>
<dbReference type="GO" id="GO:0005829">
    <property type="term" value="C:cytosol"/>
    <property type="evidence" value="ECO:0007669"/>
    <property type="project" value="TreeGrafter"/>
</dbReference>
<dbReference type="EMBL" id="CAJZBQ010000020">
    <property type="protein sequence ID" value="CAG9318530.1"/>
    <property type="molecule type" value="Genomic_DNA"/>
</dbReference>
<organism evidence="5 6">
    <name type="scientific">Blepharisma stoltei</name>
    <dbReference type="NCBI Taxonomy" id="1481888"/>
    <lineage>
        <taxon>Eukaryota</taxon>
        <taxon>Sar</taxon>
        <taxon>Alveolata</taxon>
        <taxon>Ciliophora</taxon>
        <taxon>Postciliodesmatophora</taxon>
        <taxon>Heterotrichea</taxon>
        <taxon>Heterotrichida</taxon>
        <taxon>Blepharismidae</taxon>
        <taxon>Blepharisma</taxon>
    </lineage>
</organism>
<dbReference type="InterPro" id="IPR001130">
    <property type="entry name" value="TatD-like"/>
</dbReference>
<comment type="caution">
    <text evidence="5">The sequence shown here is derived from an EMBL/GenBank/DDBJ whole genome shotgun (WGS) entry which is preliminary data.</text>
</comment>
<dbReference type="Proteomes" id="UP001162131">
    <property type="component" value="Unassembled WGS sequence"/>
</dbReference>
<sequence>MYLHNRNTGDDFINLMRTNRDRISGGVVHSFTGTLDELQQLLDMDLYIGINGCSLKTLENIEVVRHVPIQKIMLETDCPYCEIRKSSPAYQYVKTHFQSKNKEKKDPNCLVRGRNEPCNTIQVLEAVAAIKGIEESELAEASYLNSCTLFRLDP</sequence>
<dbReference type="InterPro" id="IPR050891">
    <property type="entry name" value="TatD-type_Hydrolase"/>
</dbReference>
<dbReference type="PROSITE" id="PS01091">
    <property type="entry name" value="TATD_3"/>
    <property type="match status" value="1"/>
</dbReference>
<dbReference type="SUPFAM" id="SSF51556">
    <property type="entry name" value="Metallo-dependent hydrolases"/>
    <property type="match status" value="1"/>
</dbReference>
<dbReference type="InterPro" id="IPR018228">
    <property type="entry name" value="DNase_TatD-rel_CS"/>
</dbReference>
<evidence type="ECO:0000313" key="5">
    <source>
        <dbReference type="EMBL" id="CAG9318530.1"/>
    </source>
</evidence>
<dbReference type="AlphaFoldDB" id="A0AAU9IWW1"/>
<keyword evidence="4" id="KW-0378">Hydrolase</keyword>
<dbReference type="GO" id="GO:0008296">
    <property type="term" value="F:3'-5'-DNA exonuclease activity"/>
    <property type="evidence" value="ECO:0007669"/>
    <property type="project" value="TreeGrafter"/>
</dbReference>
<evidence type="ECO:0000256" key="4">
    <source>
        <dbReference type="ARBA" id="ARBA00022801"/>
    </source>
</evidence>
<dbReference type="PANTHER" id="PTHR10060:SF15">
    <property type="entry name" value="DEOXYRIBONUCLEASE TATDN1"/>
    <property type="match status" value="1"/>
</dbReference>
<dbReference type="GO" id="GO:0046872">
    <property type="term" value="F:metal ion binding"/>
    <property type="evidence" value="ECO:0007669"/>
    <property type="project" value="UniProtKB-KW"/>
</dbReference>
<proteinExistence type="inferred from homology"/>
<evidence type="ECO:0000256" key="2">
    <source>
        <dbReference type="ARBA" id="ARBA00022722"/>
    </source>
</evidence>
<dbReference type="Gene3D" id="3.20.20.140">
    <property type="entry name" value="Metal-dependent hydrolases"/>
    <property type="match status" value="1"/>
</dbReference>
<evidence type="ECO:0000256" key="3">
    <source>
        <dbReference type="ARBA" id="ARBA00022723"/>
    </source>
</evidence>